<proteinExistence type="predicted"/>
<keyword evidence="2" id="KW-1185">Reference proteome</keyword>
<sequence length="109" mass="12335">DYNGGAGNEYRLDKEGYFTVNQTKGRQDKDLVADQGKPQQVQYKQNRCVIFDSALYHATNKVRFKKGFTNRRINLTFLAGFLKDTCAAAEARSQVGRAASKEHLSRSKQ</sequence>
<organism evidence="1 2">
    <name type="scientific">Polarella glacialis</name>
    <name type="common">Dinoflagellate</name>
    <dbReference type="NCBI Taxonomy" id="89957"/>
    <lineage>
        <taxon>Eukaryota</taxon>
        <taxon>Sar</taxon>
        <taxon>Alveolata</taxon>
        <taxon>Dinophyceae</taxon>
        <taxon>Suessiales</taxon>
        <taxon>Suessiaceae</taxon>
        <taxon>Polarella</taxon>
    </lineage>
</organism>
<feature type="non-terminal residue" evidence="1">
    <location>
        <position position="1"/>
    </location>
</feature>
<accession>A0A813HXB9</accession>
<dbReference type="OrthoDB" id="413556at2759"/>
<evidence type="ECO:0000313" key="2">
    <source>
        <dbReference type="Proteomes" id="UP000654075"/>
    </source>
</evidence>
<comment type="caution">
    <text evidence="1">The sequence shown here is derived from an EMBL/GenBank/DDBJ whole genome shotgun (WGS) entry which is preliminary data.</text>
</comment>
<dbReference type="AlphaFoldDB" id="A0A813HXB9"/>
<dbReference type="EMBL" id="CAJNNV010033118">
    <property type="protein sequence ID" value="CAE8642134.1"/>
    <property type="molecule type" value="Genomic_DNA"/>
</dbReference>
<evidence type="ECO:0000313" key="1">
    <source>
        <dbReference type="EMBL" id="CAE8642134.1"/>
    </source>
</evidence>
<gene>
    <name evidence="1" type="ORF">PGLA1383_LOCUS56666</name>
</gene>
<protein>
    <submittedName>
        <fullName evidence="1">Uncharacterized protein</fullName>
    </submittedName>
</protein>
<name>A0A813HXB9_POLGL</name>
<reference evidence="1" key="1">
    <citation type="submission" date="2021-02" db="EMBL/GenBank/DDBJ databases">
        <authorList>
            <person name="Dougan E. K."/>
            <person name="Rhodes N."/>
            <person name="Thang M."/>
            <person name="Chan C."/>
        </authorList>
    </citation>
    <scope>NUCLEOTIDE SEQUENCE</scope>
</reference>
<dbReference type="Proteomes" id="UP000654075">
    <property type="component" value="Unassembled WGS sequence"/>
</dbReference>